<proteinExistence type="inferred from homology"/>
<dbReference type="GeneTree" id="ENSGT00970000197001"/>
<reference evidence="4" key="4">
    <citation type="submission" date="2025-08" db="UniProtKB">
        <authorList>
            <consortium name="Ensembl"/>
        </authorList>
    </citation>
    <scope>IDENTIFICATION</scope>
</reference>
<protein>
    <submittedName>
        <fullName evidence="4">Uncharacterized LOC103191485</fullName>
    </submittedName>
</protein>
<dbReference type="Proteomes" id="UP000314986">
    <property type="component" value="Unassembled WGS sequence"/>
</dbReference>
<dbReference type="GO" id="GO:0008289">
    <property type="term" value="F:lipid binding"/>
    <property type="evidence" value="ECO:0007669"/>
    <property type="project" value="InterPro"/>
</dbReference>
<dbReference type="InterPro" id="IPR008405">
    <property type="entry name" value="ApoL"/>
</dbReference>
<keyword evidence="5" id="KW-1185">Reference proteome</keyword>
<dbReference type="GO" id="GO:0006869">
    <property type="term" value="P:lipid transport"/>
    <property type="evidence" value="ECO:0007669"/>
    <property type="project" value="InterPro"/>
</dbReference>
<dbReference type="InParanoid" id="A0A4W3H3X0"/>
<accession>A0A4W3H3X0</accession>
<keyword evidence="3" id="KW-0812">Transmembrane</keyword>
<keyword evidence="2" id="KW-0175">Coiled coil</keyword>
<reference evidence="5" key="1">
    <citation type="journal article" date="2006" name="Science">
        <title>Ancient noncoding elements conserved in the human genome.</title>
        <authorList>
            <person name="Venkatesh B."/>
            <person name="Kirkness E.F."/>
            <person name="Loh Y.H."/>
            <person name="Halpern A.L."/>
            <person name="Lee A.P."/>
            <person name="Johnson J."/>
            <person name="Dandona N."/>
            <person name="Viswanathan L.D."/>
            <person name="Tay A."/>
            <person name="Venter J.C."/>
            <person name="Strausberg R.L."/>
            <person name="Brenner S."/>
        </authorList>
    </citation>
    <scope>NUCLEOTIDE SEQUENCE [LARGE SCALE GENOMIC DNA]</scope>
</reference>
<evidence type="ECO:0000256" key="3">
    <source>
        <dbReference type="SAM" id="Phobius"/>
    </source>
</evidence>
<keyword evidence="3" id="KW-0472">Membrane</keyword>
<reference evidence="5" key="3">
    <citation type="journal article" date="2014" name="Nature">
        <title>Elephant shark genome provides unique insights into gnathostome evolution.</title>
        <authorList>
            <consortium name="International Elephant Shark Genome Sequencing Consortium"/>
            <person name="Venkatesh B."/>
            <person name="Lee A.P."/>
            <person name="Ravi V."/>
            <person name="Maurya A.K."/>
            <person name="Lian M.M."/>
            <person name="Swann J.B."/>
            <person name="Ohta Y."/>
            <person name="Flajnik M.F."/>
            <person name="Sutoh Y."/>
            <person name="Kasahara M."/>
            <person name="Hoon S."/>
            <person name="Gangu V."/>
            <person name="Roy S.W."/>
            <person name="Irimia M."/>
            <person name="Korzh V."/>
            <person name="Kondrychyn I."/>
            <person name="Lim Z.W."/>
            <person name="Tay B.H."/>
            <person name="Tohari S."/>
            <person name="Kong K.W."/>
            <person name="Ho S."/>
            <person name="Lorente-Galdos B."/>
            <person name="Quilez J."/>
            <person name="Marques-Bonet T."/>
            <person name="Raney B.J."/>
            <person name="Ingham P.W."/>
            <person name="Tay A."/>
            <person name="Hillier L.W."/>
            <person name="Minx P."/>
            <person name="Boehm T."/>
            <person name="Wilson R.K."/>
            <person name="Brenner S."/>
            <person name="Warren W.C."/>
        </authorList>
    </citation>
    <scope>NUCLEOTIDE SEQUENCE [LARGE SCALE GENOMIC DNA]</scope>
</reference>
<dbReference type="GO" id="GO:0042157">
    <property type="term" value="P:lipoprotein metabolic process"/>
    <property type="evidence" value="ECO:0007669"/>
    <property type="project" value="InterPro"/>
</dbReference>
<dbReference type="AlphaFoldDB" id="A0A4W3H3X0"/>
<evidence type="ECO:0000313" key="5">
    <source>
        <dbReference type="Proteomes" id="UP000314986"/>
    </source>
</evidence>
<dbReference type="GO" id="GO:0005576">
    <property type="term" value="C:extracellular region"/>
    <property type="evidence" value="ECO:0007669"/>
    <property type="project" value="InterPro"/>
</dbReference>
<keyword evidence="3" id="KW-1133">Transmembrane helix</keyword>
<feature type="coiled-coil region" evidence="2">
    <location>
        <begin position="199"/>
        <end position="226"/>
    </location>
</feature>
<dbReference type="PANTHER" id="PTHR14096:SF28">
    <property type="entry name" value="APOLIPOPROTEIN L, 1-RELATED"/>
    <property type="match status" value="1"/>
</dbReference>
<organism evidence="4 5">
    <name type="scientific">Callorhinchus milii</name>
    <name type="common">Ghost shark</name>
    <dbReference type="NCBI Taxonomy" id="7868"/>
    <lineage>
        <taxon>Eukaryota</taxon>
        <taxon>Metazoa</taxon>
        <taxon>Chordata</taxon>
        <taxon>Craniata</taxon>
        <taxon>Vertebrata</taxon>
        <taxon>Chondrichthyes</taxon>
        <taxon>Holocephali</taxon>
        <taxon>Chimaeriformes</taxon>
        <taxon>Callorhinchidae</taxon>
        <taxon>Callorhinchus</taxon>
    </lineage>
</organism>
<name>A0A4W3H3X0_CALMI</name>
<dbReference type="GO" id="GO:0016020">
    <property type="term" value="C:membrane"/>
    <property type="evidence" value="ECO:0007669"/>
    <property type="project" value="TreeGrafter"/>
</dbReference>
<sequence length="329" mass="36849">MAEIPKPDTVSDTEDRISFKAEVEQRKEDVKDFVILFPVWRVWMISYIRDLQEIADDIYLIHKRGTRVGVGQSVAGGADNTAACDTDIVTQTYRLERVNDFTEQYAKDSREMAECYTKLSRAVRILKRYGEKSETTFPGGADTEHLAVFAAVAETMNKQVSVTSKAGSAAQTRLPFISSLISRANDGHNLNRGTRADIAKQINDVAEVMENEVMAYEEVYKHLEDTVSNIEVRKAFLTELAKRTDDVQSFKAQLPDWREQVRGHLGALREAADHIDNPHRSDTALTIVGSILRPAGVILIIAGIITVIILGDVMMRRLGFTLGLCLREF</sequence>
<reference evidence="5" key="2">
    <citation type="journal article" date="2007" name="PLoS Biol.">
        <title>Survey sequencing and comparative analysis of the elephant shark (Callorhinchus milii) genome.</title>
        <authorList>
            <person name="Venkatesh B."/>
            <person name="Kirkness E.F."/>
            <person name="Loh Y.H."/>
            <person name="Halpern A.L."/>
            <person name="Lee A.P."/>
            <person name="Johnson J."/>
            <person name="Dandona N."/>
            <person name="Viswanathan L.D."/>
            <person name="Tay A."/>
            <person name="Venter J.C."/>
            <person name="Strausberg R.L."/>
            <person name="Brenner S."/>
        </authorList>
    </citation>
    <scope>NUCLEOTIDE SEQUENCE [LARGE SCALE GENOMIC DNA]</scope>
</reference>
<evidence type="ECO:0000256" key="2">
    <source>
        <dbReference type="SAM" id="Coils"/>
    </source>
</evidence>
<feature type="transmembrane region" description="Helical" evidence="3">
    <location>
        <begin position="291"/>
        <end position="310"/>
    </location>
</feature>
<dbReference type="PANTHER" id="PTHR14096">
    <property type="entry name" value="APOLIPOPROTEIN L"/>
    <property type="match status" value="1"/>
</dbReference>
<comment type="similarity">
    <text evidence="1">Belongs to the apolipoprotein L family.</text>
</comment>
<evidence type="ECO:0000313" key="4">
    <source>
        <dbReference type="Ensembl" id="ENSCMIP00000009857.1"/>
    </source>
</evidence>
<dbReference type="SUPFAM" id="SSF58104">
    <property type="entry name" value="Methyl-accepting chemotaxis protein (MCP) signaling domain"/>
    <property type="match status" value="1"/>
</dbReference>
<evidence type="ECO:0000256" key="1">
    <source>
        <dbReference type="ARBA" id="ARBA00010090"/>
    </source>
</evidence>
<dbReference type="Ensembl" id="ENSCMIT00000010121.1">
    <property type="protein sequence ID" value="ENSCMIP00000009857.1"/>
    <property type="gene ID" value="ENSCMIG00000005199.1"/>
</dbReference>
<reference evidence="4" key="5">
    <citation type="submission" date="2025-09" db="UniProtKB">
        <authorList>
            <consortium name="Ensembl"/>
        </authorList>
    </citation>
    <scope>IDENTIFICATION</scope>
</reference>